<dbReference type="Gene3D" id="3.50.4.10">
    <property type="entry name" value="Hepatocyte Growth Factor"/>
    <property type="match status" value="1"/>
</dbReference>
<evidence type="ECO:0008006" key="6">
    <source>
        <dbReference type="Google" id="ProtNLM"/>
    </source>
</evidence>
<feature type="domain" description="C-type lectin" evidence="2">
    <location>
        <begin position="33"/>
        <end position="169"/>
    </location>
</feature>
<dbReference type="InterPro" id="IPR016187">
    <property type="entry name" value="CTDL_fold"/>
</dbReference>
<reference evidence="4" key="1">
    <citation type="submission" date="2022-11" db="UniProtKB">
        <authorList>
            <consortium name="EnsemblMetazoa"/>
        </authorList>
    </citation>
    <scope>IDENTIFICATION</scope>
</reference>
<proteinExistence type="predicted"/>
<dbReference type="GeneID" id="119738726"/>
<feature type="signal peptide" evidence="1">
    <location>
        <begin position="1"/>
        <end position="21"/>
    </location>
</feature>
<dbReference type="InterPro" id="IPR016186">
    <property type="entry name" value="C-type_lectin-like/link_sf"/>
</dbReference>
<dbReference type="EnsemblMetazoa" id="XM_038213661.1">
    <property type="protein sequence ID" value="XP_038069589.1"/>
    <property type="gene ID" value="LOC119738726"/>
</dbReference>
<dbReference type="SUPFAM" id="SSF56436">
    <property type="entry name" value="C-type lectin-like"/>
    <property type="match status" value="1"/>
</dbReference>
<dbReference type="SUPFAM" id="SSF57414">
    <property type="entry name" value="Hairpin loop containing domain-like"/>
    <property type="match status" value="1"/>
</dbReference>
<dbReference type="PROSITE" id="PS50948">
    <property type="entry name" value="PAN"/>
    <property type="match status" value="1"/>
</dbReference>
<dbReference type="Pfam" id="PF00059">
    <property type="entry name" value="Lectin_C"/>
    <property type="match status" value="1"/>
</dbReference>
<dbReference type="SMART" id="SM00473">
    <property type="entry name" value="PAN_AP"/>
    <property type="match status" value="1"/>
</dbReference>
<dbReference type="Gene3D" id="3.10.100.10">
    <property type="entry name" value="Mannose-Binding Protein A, subunit A"/>
    <property type="match status" value="1"/>
</dbReference>
<keyword evidence="5" id="KW-1185">Reference proteome</keyword>
<feature type="domain" description="Apple" evidence="3">
    <location>
        <begin position="223"/>
        <end position="291"/>
    </location>
</feature>
<dbReference type="OrthoDB" id="6082003at2759"/>
<keyword evidence="1" id="KW-0732">Signal</keyword>
<dbReference type="InterPro" id="IPR003609">
    <property type="entry name" value="Pan_app"/>
</dbReference>
<sequence>MMAISSWWILLTCVISRSASALIGCPDDKWESLNGRCYVVGYALNSAWYQVPWEQAREICKGLGGDLIVTNTAEEYEFAFTLMQNTGDHKFSWTRCSTTSAGELWTCADDPSSYSRSDPGSSVGYWDWRTGSPSDPPYYASRCMNLYRLVPPYGMYENPCTNSKGFICEMEAVEVPTTLQSLARTTAKAKTVSAKEGLSKRARVSRHRVVLRQGGIGRLTNYCLKSESLLRALPAKQVNQCAALCLQDSRCRSFNYFGERQTCHLFFVDASDVDSDGFGEDEDCAHYEIQRSNLDVGNCV</sequence>
<dbReference type="Pfam" id="PF00024">
    <property type="entry name" value="PAN_1"/>
    <property type="match status" value="1"/>
</dbReference>
<dbReference type="SMART" id="SM00034">
    <property type="entry name" value="CLECT"/>
    <property type="match status" value="1"/>
</dbReference>
<name>A0A914B1C0_PATMI</name>
<dbReference type="AlphaFoldDB" id="A0A914B1C0"/>
<evidence type="ECO:0000259" key="2">
    <source>
        <dbReference type="PROSITE" id="PS50041"/>
    </source>
</evidence>
<accession>A0A914B1C0</accession>
<dbReference type="RefSeq" id="XP_038069589.1">
    <property type="nucleotide sequence ID" value="XM_038213661.1"/>
</dbReference>
<protein>
    <recommendedName>
        <fullName evidence="6">C-type lectin</fullName>
    </recommendedName>
</protein>
<evidence type="ECO:0000256" key="1">
    <source>
        <dbReference type="SAM" id="SignalP"/>
    </source>
</evidence>
<evidence type="ECO:0000313" key="5">
    <source>
        <dbReference type="Proteomes" id="UP000887568"/>
    </source>
</evidence>
<evidence type="ECO:0000313" key="4">
    <source>
        <dbReference type="EnsemblMetazoa" id="XP_038069589.1"/>
    </source>
</evidence>
<dbReference type="Proteomes" id="UP000887568">
    <property type="component" value="Unplaced"/>
</dbReference>
<dbReference type="InterPro" id="IPR001304">
    <property type="entry name" value="C-type_lectin-like"/>
</dbReference>
<evidence type="ECO:0000259" key="3">
    <source>
        <dbReference type="PROSITE" id="PS50948"/>
    </source>
</evidence>
<dbReference type="PROSITE" id="PS50041">
    <property type="entry name" value="C_TYPE_LECTIN_2"/>
    <property type="match status" value="1"/>
</dbReference>
<dbReference type="CDD" id="cd00037">
    <property type="entry name" value="CLECT"/>
    <property type="match status" value="1"/>
</dbReference>
<organism evidence="4 5">
    <name type="scientific">Patiria miniata</name>
    <name type="common">Bat star</name>
    <name type="synonym">Asterina miniata</name>
    <dbReference type="NCBI Taxonomy" id="46514"/>
    <lineage>
        <taxon>Eukaryota</taxon>
        <taxon>Metazoa</taxon>
        <taxon>Echinodermata</taxon>
        <taxon>Eleutherozoa</taxon>
        <taxon>Asterozoa</taxon>
        <taxon>Asteroidea</taxon>
        <taxon>Valvatacea</taxon>
        <taxon>Valvatida</taxon>
        <taxon>Asterinidae</taxon>
        <taxon>Patiria</taxon>
    </lineage>
</organism>
<feature type="chain" id="PRO_5037641851" description="C-type lectin" evidence="1">
    <location>
        <begin position="22"/>
        <end position="300"/>
    </location>
</feature>